<evidence type="ECO:0000256" key="5">
    <source>
        <dbReference type="ARBA" id="ARBA00023069"/>
    </source>
</evidence>
<dbReference type="GO" id="GO:0048188">
    <property type="term" value="C:Set1C/COMPASS complex"/>
    <property type="evidence" value="ECO:0007669"/>
    <property type="project" value="InterPro"/>
</dbReference>
<evidence type="ECO:0000313" key="14">
    <source>
        <dbReference type="Proteomes" id="UP000694392"/>
    </source>
</evidence>
<dbReference type="InterPro" id="IPR049630">
    <property type="entry name" value="DYDC-like_DD"/>
</dbReference>
<proteinExistence type="inferred from homology"/>
<reference evidence="13" key="2">
    <citation type="submission" date="2025-09" db="UniProtKB">
        <authorList>
            <consortium name="Ensembl"/>
        </authorList>
    </citation>
    <scope>IDENTIFICATION</scope>
</reference>
<sequence>MDAEYLKKCIGKCLAEGLAEIAELRPEDPIIYLAYWIYKYKKNLTEEEKRTLERTQLEREREEALTELEMIEKLKAEELLIAQKIKQQHQPNNQGQEFLTSSLRHSMTEFAKQCPAKTIAELTEKYGAPNLPTVIELDESTLNGVSILPNNIHRPRSTNHLLQNSPKELQ</sequence>
<evidence type="ECO:0000256" key="3">
    <source>
        <dbReference type="ARBA" id="ARBA00022490"/>
    </source>
</evidence>
<dbReference type="AlphaFoldDB" id="A0A8D0GWK4"/>
<dbReference type="Gene3D" id="1.20.890.10">
    <property type="entry name" value="cAMP-dependent protein kinase regulatory subunit, dimerization-anchoring domain"/>
    <property type="match status" value="1"/>
</dbReference>
<dbReference type="InterPro" id="IPR007858">
    <property type="entry name" value="Dpy-30_motif"/>
</dbReference>
<evidence type="ECO:0000256" key="9">
    <source>
        <dbReference type="ARBA" id="ARBA00062391"/>
    </source>
</evidence>
<comment type="function">
    <text evidence="8">Functions as part of axonemal radial spoke complexes that play an important part in the motility of sperm and cilia. Plays a crucial role during acrosome biogenesis.</text>
</comment>
<evidence type="ECO:0000256" key="6">
    <source>
        <dbReference type="ARBA" id="ARBA00023212"/>
    </source>
</evidence>
<feature type="region of interest" description="Disordered" evidence="12">
    <location>
        <begin position="151"/>
        <end position="170"/>
    </location>
</feature>
<keyword evidence="7" id="KW-0966">Cell projection</keyword>
<evidence type="ECO:0000256" key="8">
    <source>
        <dbReference type="ARBA" id="ARBA00058296"/>
    </source>
</evidence>
<evidence type="ECO:0000256" key="2">
    <source>
        <dbReference type="ARBA" id="ARBA00010849"/>
    </source>
</evidence>
<evidence type="ECO:0000256" key="1">
    <source>
        <dbReference type="ARBA" id="ARBA00004611"/>
    </source>
</evidence>
<evidence type="ECO:0000256" key="4">
    <source>
        <dbReference type="ARBA" id="ARBA00022846"/>
    </source>
</evidence>
<evidence type="ECO:0000256" key="7">
    <source>
        <dbReference type="ARBA" id="ARBA00023273"/>
    </source>
</evidence>
<dbReference type="InterPro" id="IPR037856">
    <property type="entry name" value="Sdc1/DPY30"/>
</dbReference>
<dbReference type="Proteomes" id="UP000694392">
    <property type="component" value="Unplaced"/>
</dbReference>
<dbReference type="PANTHER" id="PTHR23356:SF16">
    <property type="entry name" value="DPY30 DOMAIN CONTAINING 2"/>
    <property type="match status" value="1"/>
</dbReference>
<keyword evidence="6" id="KW-0206">Cytoskeleton</keyword>
<comment type="subcellular location">
    <subcellularLocation>
        <location evidence="1">Cytoplasm</location>
        <location evidence="1">Cytoskeleton</location>
        <location evidence="1">Flagellum axoneme</location>
    </subcellularLocation>
</comment>
<keyword evidence="5" id="KW-0969">Cilium</keyword>
<organism evidence="13 14">
    <name type="scientific">Sphenodon punctatus</name>
    <name type="common">Tuatara</name>
    <name type="synonym">Hatteria punctata</name>
    <dbReference type="NCBI Taxonomy" id="8508"/>
    <lineage>
        <taxon>Eukaryota</taxon>
        <taxon>Metazoa</taxon>
        <taxon>Chordata</taxon>
        <taxon>Craniata</taxon>
        <taxon>Vertebrata</taxon>
        <taxon>Euteleostomi</taxon>
        <taxon>Lepidosauria</taxon>
        <taxon>Sphenodontia</taxon>
        <taxon>Sphenodontidae</taxon>
        <taxon>Sphenodon</taxon>
    </lineage>
</organism>
<keyword evidence="4" id="KW-0282">Flagellum</keyword>
<keyword evidence="11" id="KW-0175">Coiled coil</keyword>
<comment type="subunit">
    <text evidence="9">Component of the axonemal radial spoke complex 1 (RS1), at least composed of spoke head proteins RSPH1, RSPH3, RSPH9 and the cilia-specific component RSPH4A or sperm-specific component RSPH6A, spoke stalk proteins RSPH14, DNAJB13, DYDC1, ROPN1L and NME5, and the anchor protein IQUB. Interacts with SH3GL3.</text>
</comment>
<evidence type="ECO:0000256" key="12">
    <source>
        <dbReference type="SAM" id="MobiDB-lite"/>
    </source>
</evidence>
<evidence type="ECO:0000256" key="10">
    <source>
        <dbReference type="ARBA" id="ARBA00068754"/>
    </source>
</evidence>
<name>A0A8D0GWK4_SPHPU</name>
<evidence type="ECO:0000256" key="11">
    <source>
        <dbReference type="SAM" id="Coils"/>
    </source>
</evidence>
<dbReference type="OMA" id="LIHEHAT"/>
<dbReference type="Ensembl" id="ENSSPUT00000013335.1">
    <property type="protein sequence ID" value="ENSSPUP00000012511.1"/>
    <property type="gene ID" value="ENSSPUG00000009608.1"/>
</dbReference>
<dbReference type="PANTHER" id="PTHR23356">
    <property type="entry name" value="DPY30-RELATED"/>
    <property type="match status" value="1"/>
</dbReference>
<comment type="similarity">
    <text evidence="2">Belongs to the dpy-30 family.</text>
</comment>
<dbReference type="Pfam" id="PF05186">
    <property type="entry name" value="Dpy-30"/>
    <property type="match status" value="1"/>
</dbReference>
<dbReference type="FunFam" id="1.20.890.10:FF:000009">
    <property type="entry name" value="DPY30 domain-containing protein 1"/>
    <property type="match status" value="1"/>
</dbReference>
<feature type="compositionally biased region" description="Polar residues" evidence="12">
    <location>
        <begin position="158"/>
        <end position="170"/>
    </location>
</feature>
<keyword evidence="14" id="KW-1185">Reference proteome</keyword>
<evidence type="ECO:0000313" key="13">
    <source>
        <dbReference type="Ensembl" id="ENSSPUP00000012511.1"/>
    </source>
</evidence>
<keyword evidence="3" id="KW-0963">Cytoplasm</keyword>
<dbReference type="GeneTree" id="ENSGT00940000161631"/>
<protein>
    <recommendedName>
        <fullName evidence="10">DPY30 domain-containing protein 1</fullName>
    </recommendedName>
</protein>
<dbReference type="CDD" id="cd22966">
    <property type="entry name" value="DD_DYDC-like"/>
    <property type="match status" value="1"/>
</dbReference>
<accession>A0A8D0GWK4</accession>
<reference evidence="13" key="1">
    <citation type="submission" date="2025-08" db="UniProtKB">
        <authorList>
            <consortium name="Ensembl"/>
        </authorList>
    </citation>
    <scope>IDENTIFICATION</scope>
</reference>
<feature type="coiled-coil region" evidence="11">
    <location>
        <begin position="45"/>
        <end position="77"/>
    </location>
</feature>